<sequence>MKFTLIRRISFSSPETGLVSKIVAKEFESDIPPQVGYEYEDSAWGRNDHPKVESVVINTESGICTVELEYLKAGNADAVAQFFKTTLQHPGWKDWLQR</sequence>
<keyword evidence="2" id="KW-1185">Reference proteome</keyword>
<dbReference type="RefSeq" id="WP_273878449.1">
    <property type="nucleotide sequence ID" value="NZ_JAMDHA010000054.1"/>
</dbReference>
<name>A0A9X4HFU5_9PSED</name>
<reference evidence="1 2" key="1">
    <citation type="submission" date="2022-05" db="EMBL/GenBank/DDBJ databases">
        <title>Novel Pseudomonas spp. Isolated from a Rainbow Trout Aquaculture Facility.</title>
        <authorList>
            <person name="Testerman T."/>
            <person name="Graf J."/>
        </authorList>
    </citation>
    <scope>NUCLEOTIDE SEQUENCE [LARGE SCALE GENOMIC DNA]</scope>
    <source>
        <strain evidence="1 2">ID1042</strain>
    </source>
</reference>
<dbReference type="Proteomes" id="UP001148185">
    <property type="component" value="Unassembled WGS sequence"/>
</dbReference>
<dbReference type="AlphaFoldDB" id="A0A9X4HFU5"/>
<proteinExistence type="predicted"/>
<evidence type="ECO:0000313" key="2">
    <source>
        <dbReference type="Proteomes" id="UP001148185"/>
    </source>
</evidence>
<dbReference type="EMBL" id="JAMDHA010000054">
    <property type="protein sequence ID" value="MDD1011598.1"/>
    <property type="molecule type" value="Genomic_DNA"/>
</dbReference>
<comment type="caution">
    <text evidence="1">The sequence shown here is derived from an EMBL/GenBank/DDBJ whole genome shotgun (WGS) entry which is preliminary data.</text>
</comment>
<organism evidence="1 2">
    <name type="scientific">Pseudomonas shahriarae</name>
    <dbReference type="NCBI Taxonomy" id="2745512"/>
    <lineage>
        <taxon>Bacteria</taxon>
        <taxon>Pseudomonadati</taxon>
        <taxon>Pseudomonadota</taxon>
        <taxon>Gammaproteobacteria</taxon>
        <taxon>Pseudomonadales</taxon>
        <taxon>Pseudomonadaceae</taxon>
        <taxon>Pseudomonas</taxon>
    </lineage>
</organism>
<gene>
    <name evidence="1" type="ORF">M5G27_29495</name>
</gene>
<accession>A0A9X4HFU5</accession>
<protein>
    <submittedName>
        <fullName evidence="1">Uncharacterized protein</fullName>
    </submittedName>
</protein>
<evidence type="ECO:0000313" key="1">
    <source>
        <dbReference type="EMBL" id="MDD1011598.1"/>
    </source>
</evidence>